<evidence type="ECO:0000256" key="2">
    <source>
        <dbReference type="RuleBase" id="RU367088"/>
    </source>
</evidence>
<organism evidence="5 6">
    <name type="scientific">Armadillidium nasatum</name>
    <dbReference type="NCBI Taxonomy" id="96803"/>
    <lineage>
        <taxon>Eukaryota</taxon>
        <taxon>Metazoa</taxon>
        <taxon>Ecdysozoa</taxon>
        <taxon>Arthropoda</taxon>
        <taxon>Crustacea</taxon>
        <taxon>Multicrustacea</taxon>
        <taxon>Malacostraca</taxon>
        <taxon>Eumalacostraca</taxon>
        <taxon>Peracarida</taxon>
        <taxon>Isopoda</taxon>
        <taxon>Oniscidea</taxon>
        <taxon>Crinocheta</taxon>
        <taxon>Armadillidiidae</taxon>
        <taxon>Armadillidium</taxon>
    </lineage>
</organism>
<dbReference type="Pfam" id="PF13898">
    <property type="entry name" value="MINDY-3_4_CD"/>
    <property type="match status" value="2"/>
</dbReference>
<keyword evidence="6" id="KW-1185">Reference proteome</keyword>
<evidence type="ECO:0000259" key="4">
    <source>
        <dbReference type="SMART" id="SM01174"/>
    </source>
</evidence>
<dbReference type="PANTHER" id="PTHR12473:SF8">
    <property type="entry name" value="UBIQUITIN CARBOXYL-TERMINAL HYDROLASE MINDY-4-RELATED"/>
    <property type="match status" value="1"/>
</dbReference>
<keyword evidence="2" id="KW-0645">Protease</keyword>
<dbReference type="InterPro" id="IPR039785">
    <property type="entry name" value="MINY3/4"/>
</dbReference>
<dbReference type="SMART" id="SM01174">
    <property type="entry name" value="DUF4205"/>
    <property type="match status" value="1"/>
</dbReference>
<comment type="catalytic activity">
    <reaction evidence="2">
        <text>Thiol-dependent hydrolysis of ester, thioester, amide, peptide and isopeptide bonds formed by the C-terminal Gly of ubiquitin (a 76-residue protein attached to proteins as an intracellular targeting signal).</text>
        <dbReference type="EC" id="3.4.19.12"/>
    </reaction>
</comment>
<dbReference type="EC" id="3.4.19.12" evidence="2"/>
<keyword evidence="2" id="KW-0833">Ubl conjugation pathway</keyword>
<evidence type="ECO:0000313" key="6">
    <source>
        <dbReference type="Proteomes" id="UP000326759"/>
    </source>
</evidence>
<name>A0A5N5TL97_9CRUS</name>
<dbReference type="AlphaFoldDB" id="A0A5N5TL97"/>
<evidence type="ECO:0000256" key="3">
    <source>
        <dbReference type="SAM" id="MobiDB-lite"/>
    </source>
</evidence>
<dbReference type="PANTHER" id="PTHR12473">
    <property type="entry name" value="UBIQUITIN CARBOXYL-TERMINAL HYDROLASE MINDY-4-RELATED"/>
    <property type="match status" value="1"/>
</dbReference>
<comment type="caution">
    <text evidence="5">The sequence shown here is derived from an EMBL/GenBank/DDBJ whole genome shotgun (WGS) entry which is preliminary data.</text>
</comment>
<feature type="compositionally biased region" description="Polar residues" evidence="3">
    <location>
        <begin position="113"/>
        <end position="126"/>
    </location>
</feature>
<reference evidence="5 6" key="1">
    <citation type="journal article" date="2019" name="PLoS Biol.">
        <title>Sex chromosomes control vertical transmission of feminizing Wolbachia symbionts in an isopod.</title>
        <authorList>
            <person name="Becking T."/>
            <person name="Chebbi M.A."/>
            <person name="Giraud I."/>
            <person name="Moumen B."/>
            <person name="Laverre T."/>
            <person name="Caubet Y."/>
            <person name="Peccoud J."/>
            <person name="Gilbert C."/>
            <person name="Cordaux R."/>
        </authorList>
    </citation>
    <scope>NUCLEOTIDE SEQUENCE [LARGE SCALE GENOMIC DNA]</scope>
    <source>
        <strain evidence="5">ANa2</strain>
        <tissue evidence="5">Whole body excluding digestive tract and cuticle</tissue>
    </source>
</reference>
<dbReference type="OrthoDB" id="10263628at2759"/>
<sequence length="436" mass="49460">MMKPHLGVLKLGEYFESRLYLPLHYHVRETFPFHPLQTIGEGRGPPKKRTPSEDFLNDFNTRDIMAQSMKRHSLRGSKFNPLDIRNEDPYNRIKLGIKSPSNFTVFQPDAKSYQGSDRGNDRQTPFVTEIPSNHDDVQILNLQGFMDSDMRGQTAAPRAKSRRSNVRRLEDSSPIDSTRRTGRPRRKKKSKQLNKGIGNGLDETDEVVLKDIDDLDEKMASLVAHLLKSLIFGSRVSPDTSPASPLRPSTREWSWALSAALAEILWRISQSQKVVLTLLIPYVAPHRPGSLSSHFDHTIGRYTPDGLTETLNIYEFTTSDSLFIAVENHLQVFTTNASSGCVLLLYSAILTRGLDNESHYSVAFARDQNIARDEPLQDSFDIYYYDGLALQEDEIRLTIDVSKEPKNAENVPPLELCLRTKWPNAHISWNGTEPIL</sequence>
<feature type="domain" description="Deubiquitinating enzyme MINDY-3/4 conserved" evidence="4">
    <location>
        <begin position="191"/>
        <end position="431"/>
    </location>
</feature>
<comment type="function">
    <text evidence="2">Hydrolase that can remove 'Lys-48'-linked conjugated ubiquitin from proteins.</text>
</comment>
<dbReference type="GO" id="GO:1990380">
    <property type="term" value="F:K48-linked deubiquitinase activity"/>
    <property type="evidence" value="ECO:0007669"/>
    <property type="project" value="UniProtKB-UniRule"/>
</dbReference>
<proteinExistence type="inferred from homology"/>
<comment type="similarity">
    <text evidence="1 2">Belongs to the MINDY deubiquitinase family. FAM188 subfamily.</text>
</comment>
<dbReference type="EMBL" id="SEYY01000590">
    <property type="protein sequence ID" value="KAB7506909.1"/>
    <property type="molecule type" value="Genomic_DNA"/>
</dbReference>
<gene>
    <name evidence="5" type="ORF">Anas_05678</name>
</gene>
<evidence type="ECO:0000256" key="1">
    <source>
        <dbReference type="ARBA" id="ARBA00011074"/>
    </source>
</evidence>
<dbReference type="GO" id="GO:0004843">
    <property type="term" value="F:cysteine-type deubiquitinase activity"/>
    <property type="evidence" value="ECO:0007669"/>
    <property type="project" value="UniProtKB-UniRule"/>
</dbReference>
<dbReference type="GO" id="GO:0006508">
    <property type="term" value="P:proteolysis"/>
    <property type="evidence" value="ECO:0007669"/>
    <property type="project" value="UniProtKB-KW"/>
</dbReference>
<feature type="compositionally biased region" description="Basic residues" evidence="3">
    <location>
        <begin position="180"/>
        <end position="192"/>
    </location>
</feature>
<protein>
    <recommendedName>
        <fullName evidence="2">Ubiquitin carboxyl-terminal hydrolase MINDY</fullName>
        <ecNumber evidence="2">3.4.19.12</ecNumber>
    </recommendedName>
</protein>
<dbReference type="InterPro" id="IPR025257">
    <property type="entry name" value="MINDY-3/4_CD"/>
</dbReference>
<feature type="region of interest" description="Disordered" evidence="3">
    <location>
        <begin position="104"/>
        <end position="133"/>
    </location>
</feature>
<accession>A0A5N5TL97</accession>
<feature type="region of interest" description="Disordered" evidence="3">
    <location>
        <begin position="147"/>
        <end position="200"/>
    </location>
</feature>
<keyword evidence="2" id="KW-0378">Hydrolase</keyword>
<dbReference type="Proteomes" id="UP000326759">
    <property type="component" value="Unassembled WGS sequence"/>
</dbReference>
<keyword evidence="2" id="KW-0788">Thiol protease</keyword>
<dbReference type="GO" id="GO:0071108">
    <property type="term" value="P:protein K48-linked deubiquitination"/>
    <property type="evidence" value="ECO:0007669"/>
    <property type="project" value="InterPro"/>
</dbReference>
<evidence type="ECO:0000313" key="5">
    <source>
        <dbReference type="EMBL" id="KAB7506909.1"/>
    </source>
</evidence>